<name>A0A7K6NBL5_PEDTO</name>
<feature type="non-terminal residue" evidence="8">
    <location>
        <position position="1"/>
    </location>
</feature>
<evidence type="ECO:0000256" key="6">
    <source>
        <dbReference type="SAM" id="MobiDB-lite"/>
    </source>
</evidence>
<feature type="region of interest" description="Disordered" evidence="6">
    <location>
        <begin position="644"/>
        <end position="744"/>
    </location>
</feature>
<dbReference type="CDD" id="cd20115">
    <property type="entry name" value="MBT_SFMBT1_rpt3"/>
    <property type="match status" value="1"/>
</dbReference>
<dbReference type="Pfam" id="PF12140">
    <property type="entry name" value="SLED"/>
    <property type="match status" value="1"/>
</dbReference>
<dbReference type="Pfam" id="PF00536">
    <property type="entry name" value="SAM_1"/>
    <property type="match status" value="1"/>
</dbReference>
<dbReference type="Gene3D" id="3.90.1150.190">
    <property type="entry name" value="SLED domain"/>
    <property type="match status" value="1"/>
</dbReference>
<gene>
    <name evidence="8" type="primary">Sfmbt1</name>
    <name evidence="8" type="ORF">PEDTOR_R12205</name>
</gene>
<dbReference type="CDD" id="cd20113">
    <property type="entry name" value="MBT_SFMBT1_rpt2"/>
    <property type="match status" value="1"/>
</dbReference>
<dbReference type="InterPro" id="IPR038348">
    <property type="entry name" value="SLED_sf"/>
</dbReference>
<dbReference type="CDD" id="cd20111">
    <property type="entry name" value="MBT_SFMBT1_rpt1"/>
    <property type="match status" value="1"/>
</dbReference>
<feature type="repeat" description="MBT" evidence="5">
    <location>
        <begin position="358"/>
        <end position="456"/>
    </location>
</feature>
<dbReference type="InterPro" id="IPR047351">
    <property type="entry name" value="MBT_SFMBT1_rpt3"/>
</dbReference>
<dbReference type="CDD" id="cd09581">
    <property type="entry name" value="SAM_Scm-like-4MBT1_2"/>
    <property type="match status" value="1"/>
</dbReference>
<keyword evidence="3" id="KW-0677">Repeat</keyword>
<dbReference type="SMART" id="SM00454">
    <property type="entry name" value="SAM"/>
    <property type="match status" value="1"/>
</dbReference>
<comment type="caution">
    <text evidence="8">The sequence shown here is derived from an EMBL/GenBank/DDBJ whole genome shotgun (WGS) entry which is preliminary data.</text>
</comment>
<dbReference type="CDD" id="cd20117">
    <property type="entry name" value="MBT_SFMBT1_rpt4"/>
    <property type="match status" value="1"/>
</dbReference>
<organism evidence="8 9">
    <name type="scientific">Pedionomus torquatus</name>
    <name type="common">Plains-wanderer</name>
    <dbReference type="NCBI Taxonomy" id="227192"/>
    <lineage>
        <taxon>Eukaryota</taxon>
        <taxon>Metazoa</taxon>
        <taxon>Chordata</taxon>
        <taxon>Craniata</taxon>
        <taxon>Vertebrata</taxon>
        <taxon>Euteleostomi</taxon>
        <taxon>Archelosauria</taxon>
        <taxon>Archosauria</taxon>
        <taxon>Dinosauria</taxon>
        <taxon>Saurischia</taxon>
        <taxon>Theropoda</taxon>
        <taxon>Coelurosauria</taxon>
        <taxon>Aves</taxon>
        <taxon>Neognathae</taxon>
        <taxon>Neoaves</taxon>
        <taxon>Charadriiformes</taxon>
        <taxon>Pedionomidae</taxon>
        <taxon>Pedionomus</taxon>
    </lineage>
</organism>
<dbReference type="InterPro" id="IPR050548">
    <property type="entry name" value="PcG_chromatin_remod_factors"/>
</dbReference>
<dbReference type="Gene3D" id="1.10.150.50">
    <property type="entry name" value="Transcription Factor, Ets-1"/>
    <property type="match status" value="1"/>
</dbReference>
<feature type="compositionally biased region" description="Acidic residues" evidence="6">
    <location>
        <begin position="702"/>
        <end position="711"/>
    </location>
</feature>
<keyword evidence="2" id="KW-0678">Repressor</keyword>
<protein>
    <submittedName>
        <fullName evidence="8">SMBT1 protein</fullName>
    </submittedName>
</protein>
<feature type="repeat" description="MBT" evidence="5">
    <location>
        <begin position="21"/>
        <end position="121"/>
    </location>
</feature>
<dbReference type="InterPro" id="IPR004092">
    <property type="entry name" value="Mbt"/>
</dbReference>
<dbReference type="EMBL" id="VZRU01007475">
    <property type="protein sequence ID" value="NWW46670.1"/>
    <property type="molecule type" value="Genomic_DNA"/>
</dbReference>
<sequence>LNKRYVVSLSDAGSSVEELEFNWDEYLEDTGATAAPHGSFKHVDTSLQNGFAPGMKLEVAVKSDQNTYWVATIITTCGQLLLLRYDGYGEDRKADFWCDIMTADLHPIGWCEQNKKVLKVPEGIKDKIPDQEEFLQRVLKGACSAPANLLEGLHRGKNPLDLIAPGSRLELQNMRDSLEAWIVNVIDNVGGRLKLRYEGLDDSDKFDQWLFYLDPFLHQVGWAAQHGYSLQPPLAIRSLKNEADWQEILKKVKEEEEESSVPTDLFKDKPVIGVHSFSEGMKLEAVDPVAPFVISPATVLKVYNEKYFKIEIDDLRPERTTGQSYICHVNSAGIFPVQWSLKNGLHLSPPPGYPGQDFDWADYLKQCGAEAAPQSCFPSLTSSDHGFKENMKLEAVNPIDPEEVCIATITKLKDSYLWLQLEGSKKPVPDCIVSMESMNIFPVGWCETNGYQLRPPRKAIVNKQKKIAVVQPEKQILSSRTVHDGLKNQELNSSDSVVINGKYCCPKIYFNHRCFSGPYLNKGRIAELPQSVGPGNCVLVLKEVLTLLINAAYKPSRVLRELQLDEEAVWPGHGETLKAKYKGKSYRATVEVVRTADRVADFCRKTCIKLECCPNLFGPQMVLDKCSENCSVLTKTKYTHYYGKRKNKRIGRPPGGHSNLEVAMKKPNKRRKRRKHFFVHKKKRSSTSVDNTPAGSPQGSGGEEEDDQDESELSHSLAQDRDKRKRKLRTFSFSDDENKPPSPKDMKIEVAEKLQLDSNPLEWSVADVVRFLKSTDCAPLARIFLDQEIDGQALLLLTLPTVQECMDLKLGPAIKLCHHIERVKLAFYQQFAN</sequence>
<feature type="domain" description="SAM" evidence="7">
    <location>
        <begin position="760"/>
        <end position="826"/>
    </location>
</feature>
<dbReference type="Pfam" id="PF02820">
    <property type="entry name" value="MBT"/>
    <property type="match status" value="4"/>
</dbReference>
<evidence type="ECO:0000256" key="1">
    <source>
        <dbReference type="ARBA" id="ARBA00004123"/>
    </source>
</evidence>
<keyword evidence="9" id="KW-1185">Reference proteome</keyword>
<feature type="compositionally biased region" description="Basic residues" evidence="6">
    <location>
        <begin position="666"/>
        <end position="685"/>
    </location>
</feature>
<dbReference type="GO" id="GO:0042393">
    <property type="term" value="F:histone binding"/>
    <property type="evidence" value="ECO:0007669"/>
    <property type="project" value="InterPro"/>
</dbReference>
<dbReference type="Proteomes" id="UP000565207">
    <property type="component" value="Unassembled WGS sequence"/>
</dbReference>
<dbReference type="PROSITE" id="PS51079">
    <property type="entry name" value="MBT"/>
    <property type="match status" value="4"/>
</dbReference>
<reference evidence="8 9" key="1">
    <citation type="submission" date="2019-09" db="EMBL/GenBank/DDBJ databases">
        <title>Bird 10,000 Genomes (B10K) Project - Family phase.</title>
        <authorList>
            <person name="Zhang G."/>
        </authorList>
    </citation>
    <scope>NUCLEOTIDE SEQUENCE [LARGE SCALE GENOMIC DNA]</scope>
    <source>
        <strain evidence="8">B10K-DU-029-80</strain>
        <tissue evidence="8">Muscle</tissue>
    </source>
</reference>
<evidence type="ECO:0000313" key="9">
    <source>
        <dbReference type="Proteomes" id="UP000565207"/>
    </source>
</evidence>
<accession>A0A7K6NBL5</accession>
<dbReference type="InterPro" id="IPR021987">
    <property type="entry name" value="SLED"/>
</dbReference>
<evidence type="ECO:0000256" key="4">
    <source>
        <dbReference type="ARBA" id="ARBA00023242"/>
    </source>
</evidence>
<proteinExistence type="predicted"/>
<dbReference type="SUPFAM" id="SSF47769">
    <property type="entry name" value="SAM/Pointed domain"/>
    <property type="match status" value="1"/>
</dbReference>
<dbReference type="GO" id="GO:0005634">
    <property type="term" value="C:nucleus"/>
    <property type="evidence" value="ECO:0007669"/>
    <property type="project" value="UniProtKB-SubCell"/>
</dbReference>
<dbReference type="InterPro" id="IPR037604">
    <property type="entry name" value="Scm-like-4MBT1/2_SAM"/>
</dbReference>
<evidence type="ECO:0000256" key="5">
    <source>
        <dbReference type="PROSITE-ProRule" id="PRU00459"/>
    </source>
</evidence>
<evidence type="ECO:0000259" key="7">
    <source>
        <dbReference type="SMART" id="SM00454"/>
    </source>
</evidence>
<dbReference type="SMART" id="SM00561">
    <property type="entry name" value="MBT"/>
    <property type="match status" value="4"/>
</dbReference>
<evidence type="ECO:0000313" key="8">
    <source>
        <dbReference type="EMBL" id="NWW46670.1"/>
    </source>
</evidence>
<comment type="subcellular location">
    <subcellularLocation>
        <location evidence="1">Nucleus</location>
    </subcellularLocation>
</comment>
<evidence type="ECO:0000256" key="2">
    <source>
        <dbReference type="ARBA" id="ARBA00022491"/>
    </source>
</evidence>
<dbReference type="InterPro" id="IPR001660">
    <property type="entry name" value="SAM"/>
</dbReference>
<dbReference type="SUPFAM" id="SSF63748">
    <property type="entry name" value="Tudor/PWWP/MBT"/>
    <property type="match status" value="4"/>
</dbReference>
<dbReference type="Gene3D" id="2.30.30.140">
    <property type="match status" value="4"/>
</dbReference>
<keyword evidence="4" id="KW-0539">Nucleus</keyword>
<dbReference type="PANTHER" id="PTHR12247:SF77">
    <property type="entry name" value="SCM-LIKE WITH FOUR MBT DOMAINS PROTEIN 1"/>
    <property type="match status" value="1"/>
</dbReference>
<feature type="repeat" description="MBT" evidence="5">
    <location>
        <begin position="129"/>
        <end position="233"/>
    </location>
</feature>
<dbReference type="GO" id="GO:0003714">
    <property type="term" value="F:transcription corepressor activity"/>
    <property type="evidence" value="ECO:0007669"/>
    <property type="project" value="InterPro"/>
</dbReference>
<dbReference type="AlphaFoldDB" id="A0A7K6NBL5"/>
<feature type="non-terminal residue" evidence="8">
    <location>
        <position position="833"/>
    </location>
</feature>
<dbReference type="InterPro" id="IPR013761">
    <property type="entry name" value="SAM/pointed_sf"/>
</dbReference>
<dbReference type="FunFam" id="1.10.150.50:FF:000027">
    <property type="entry name" value="scm-like with four MBT domains protein 2"/>
    <property type="match status" value="1"/>
</dbReference>
<dbReference type="GO" id="GO:0003682">
    <property type="term" value="F:chromatin binding"/>
    <property type="evidence" value="ECO:0007669"/>
    <property type="project" value="TreeGrafter"/>
</dbReference>
<evidence type="ECO:0000256" key="3">
    <source>
        <dbReference type="ARBA" id="ARBA00022737"/>
    </source>
</evidence>
<feature type="compositionally biased region" description="Polar residues" evidence="6">
    <location>
        <begin position="686"/>
        <end position="697"/>
    </location>
</feature>
<dbReference type="PANTHER" id="PTHR12247">
    <property type="entry name" value="POLYCOMB GROUP PROTEIN"/>
    <property type="match status" value="1"/>
</dbReference>
<dbReference type="InterPro" id="IPR047352">
    <property type="entry name" value="MBT_SFMBT1_rpt2"/>
</dbReference>
<feature type="repeat" description="MBT" evidence="5">
    <location>
        <begin position="243"/>
        <end position="350"/>
    </location>
</feature>